<evidence type="ECO:0000313" key="2">
    <source>
        <dbReference type="Proteomes" id="UP000504606"/>
    </source>
</evidence>
<sequence>MDPCTPAATSGQEQAALSLTPDVILKLIQNSERSSQGALRERHPLCINVSADDMIEVGSAVVKYLMSSSDTMVERNPIALLSNLKPMLEECFSVGISWFISELMKRNGSQSSVECHQDSLLDEVDEFSNIVKKEVVQEGEGQDHTASDSTDESSDDGVMEEIPDCPTRGDPRFRTKRVPPHILYTVRGVRCQICGILIKASNAVDKLVKHTKEEHPKKATVSFLKQVRQRNAFDKVIGEGIRYCTCKRCQLFGMARFHEGFWQRAGC</sequence>
<name>A0A6J1TLR4_FRAOC</name>
<evidence type="ECO:0000256" key="1">
    <source>
        <dbReference type="SAM" id="MobiDB-lite"/>
    </source>
</evidence>
<feature type="compositionally biased region" description="Acidic residues" evidence="1">
    <location>
        <begin position="149"/>
        <end position="163"/>
    </location>
</feature>
<dbReference type="Proteomes" id="UP000504606">
    <property type="component" value="Unplaced"/>
</dbReference>
<evidence type="ECO:0000313" key="3">
    <source>
        <dbReference type="RefSeq" id="XP_026293709.2"/>
    </source>
</evidence>
<keyword evidence="2" id="KW-1185">Reference proteome</keyword>
<evidence type="ECO:0000313" key="4">
    <source>
        <dbReference type="RefSeq" id="XP_026293717.2"/>
    </source>
</evidence>
<dbReference type="OrthoDB" id="10445235at2759"/>
<feature type="compositionally biased region" description="Basic and acidic residues" evidence="1">
    <location>
        <begin position="135"/>
        <end position="146"/>
    </location>
</feature>
<dbReference type="RefSeq" id="XP_026293717.2">
    <property type="nucleotide sequence ID" value="XM_026437932.2"/>
</dbReference>
<dbReference type="RefSeq" id="XP_026293709.2">
    <property type="nucleotide sequence ID" value="XM_026437924.2"/>
</dbReference>
<dbReference type="GeneID" id="113217851"/>
<dbReference type="AlphaFoldDB" id="A0A6J1TLR4"/>
<reference evidence="3 4" key="1">
    <citation type="submission" date="2025-04" db="UniProtKB">
        <authorList>
            <consortium name="RefSeq"/>
        </authorList>
    </citation>
    <scope>IDENTIFICATION</scope>
    <source>
        <tissue evidence="3 4">Whole organism</tissue>
    </source>
</reference>
<dbReference type="KEGG" id="foc:113217851"/>
<gene>
    <name evidence="3 4" type="primary">LOC113217851</name>
</gene>
<accession>A0A6J1TLR4</accession>
<protein>
    <submittedName>
        <fullName evidence="3 4">Uncharacterized protein LOC113217851</fullName>
    </submittedName>
</protein>
<organism evidence="2 4">
    <name type="scientific">Frankliniella occidentalis</name>
    <name type="common">Western flower thrips</name>
    <name type="synonym">Euthrips occidentalis</name>
    <dbReference type="NCBI Taxonomy" id="133901"/>
    <lineage>
        <taxon>Eukaryota</taxon>
        <taxon>Metazoa</taxon>
        <taxon>Ecdysozoa</taxon>
        <taxon>Arthropoda</taxon>
        <taxon>Hexapoda</taxon>
        <taxon>Insecta</taxon>
        <taxon>Pterygota</taxon>
        <taxon>Neoptera</taxon>
        <taxon>Paraneoptera</taxon>
        <taxon>Thysanoptera</taxon>
        <taxon>Terebrantia</taxon>
        <taxon>Thripoidea</taxon>
        <taxon>Thripidae</taxon>
        <taxon>Frankliniella</taxon>
    </lineage>
</organism>
<feature type="region of interest" description="Disordered" evidence="1">
    <location>
        <begin position="135"/>
        <end position="171"/>
    </location>
</feature>
<proteinExistence type="predicted"/>